<evidence type="ECO:0000313" key="4">
    <source>
        <dbReference type="Proteomes" id="UP000520814"/>
    </source>
</evidence>
<evidence type="ECO:0000313" key="3">
    <source>
        <dbReference type="EMBL" id="MBB6050245.1"/>
    </source>
</evidence>
<comment type="caution">
    <text evidence="3">The sequence shown here is derived from an EMBL/GenBank/DDBJ whole genome shotgun (WGS) entry which is preliminary data.</text>
</comment>
<dbReference type="Proteomes" id="UP000520814">
    <property type="component" value="Unassembled WGS sequence"/>
</dbReference>
<proteinExistence type="predicted"/>
<feature type="chain" id="PRO_5030988226" evidence="2">
    <location>
        <begin position="21"/>
        <end position="65"/>
    </location>
</feature>
<gene>
    <name evidence="3" type="ORF">HNQ39_002036</name>
</gene>
<feature type="region of interest" description="Disordered" evidence="1">
    <location>
        <begin position="19"/>
        <end position="65"/>
    </location>
</feature>
<evidence type="ECO:0000256" key="2">
    <source>
        <dbReference type="SAM" id="SignalP"/>
    </source>
</evidence>
<dbReference type="PROSITE" id="PS51257">
    <property type="entry name" value="PROKAR_LIPOPROTEIN"/>
    <property type="match status" value="1"/>
</dbReference>
<dbReference type="AlphaFoldDB" id="A0A7W9SPT7"/>
<dbReference type="RefSeq" id="WP_184194835.1">
    <property type="nucleotide sequence ID" value="NZ_JACHGW010000002.1"/>
</dbReference>
<keyword evidence="2" id="KW-0732">Signal</keyword>
<organism evidence="3 4">
    <name type="scientific">Armatimonas rosea</name>
    <dbReference type="NCBI Taxonomy" id="685828"/>
    <lineage>
        <taxon>Bacteria</taxon>
        <taxon>Bacillati</taxon>
        <taxon>Armatimonadota</taxon>
        <taxon>Armatimonadia</taxon>
        <taxon>Armatimonadales</taxon>
        <taxon>Armatimonadaceae</taxon>
        <taxon>Armatimonas</taxon>
    </lineage>
</organism>
<sequence>MKTLSLFAALALLATLTGCSNKPEDAGAPTPPPAMKVNGQNVPSEGAHYVQQMQQNGQQAPNGGR</sequence>
<dbReference type="EMBL" id="JACHGW010000002">
    <property type="protein sequence ID" value="MBB6050245.1"/>
    <property type="molecule type" value="Genomic_DNA"/>
</dbReference>
<protein>
    <submittedName>
        <fullName evidence="3">ABC-type uncharacterized transport system auxiliary subunit</fullName>
    </submittedName>
</protein>
<accession>A0A7W9SPT7</accession>
<reference evidence="3 4" key="1">
    <citation type="submission" date="2020-08" db="EMBL/GenBank/DDBJ databases">
        <title>Genomic Encyclopedia of Type Strains, Phase IV (KMG-IV): sequencing the most valuable type-strain genomes for metagenomic binning, comparative biology and taxonomic classification.</title>
        <authorList>
            <person name="Goeker M."/>
        </authorList>
    </citation>
    <scope>NUCLEOTIDE SEQUENCE [LARGE SCALE GENOMIC DNA]</scope>
    <source>
        <strain evidence="3 4">DSM 23562</strain>
    </source>
</reference>
<keyword evidence="4" id="KW-1185">Reference proteome</keyword>
<feature type="signal peptide" evidence="2">
    <location>
        <begin position="1"/>
        <end position="20"/>
    </location>
</feature>
<name>A0A7W9SPT7_ARMRO</name>
<evidence type="ECO:0000256" key="1">
    <source>
        <dbReference type="SAM" id="MobiDB-lite"/>
    </source>
</evidence>